<dbReference type="HOGENOM" id="CLU_022171_0_0_11"/>
<comment type="caution">
    <text evidence="3">The sequence shown here is derived from an EMBL/GenBank/DDBJ whole genome shotgun (WGS) entry which is preliminary data.</text>
</comment>
<dbReference type="AlphaFoldDB" id="W5IIW3"/>
<feature type="transmembrane region" description="Helical" evidence="2">
    <location>
        <begin position="410"/>
        <end position="426"/>
    </location>
</feature>
<feature type="transmembrane region" description="Helical" evidence="2">
    <location>
        <begin position="438"/>
        <end position="462"/>
    </location>
</feature>
<dbReference type="Proteomes" id="UP000005777">
    <property type="component" value="Unassembled WGS sequence"/>
</dbReference>
<evidence type="ECO:0000256" key="2">
    <source>
        <dbReference type="SAM" id="Phobius"/>
    </source>
</evidence>
<feature type="transmembrane region" description="Helical" evidence="2">
    <location>
        <begin position="497"/>
        <end position="519"/>
    </location>
</feature>
<sequence>MEYGWRSNRLSFIFPNFLDISGYNVPVAKNRQNMTEKSSRGIKRLHPFLRYCLIALVCILLLEVSLFHLDYWSSLIQRRQASDSPQSTYSFLSANPTSTSHGSKSPSEHEDSSTGKNTKSEDTQSTSKHPAGTYLAKGAYLAGGAQYSRSAQAITVDSSDQAYVDIPVRGQVSRIYWNSQGVSLNFTNADSGDLGSISIRIDALHGSHHAMGKVITFSPQVSATAYMSTSQQVRDLTRTYPNGTTLRIWFHSPAGSRLAVKSLTINPDLPFNLNLIRMGILFILALFLIALRPRSSLYQMRLDPSSGKQRAAYALLVILPCLALVLASGLIFGWVQPPAVYREFSGSYTYNFSQYQLSAQAILHGQAWLDLPVDPLLAQAAHPHSVAVRNSLLSQGATIYWDYAFYQGHWYSYFGIVPALLVFLPFQFFTSGIHAGGLWLNSIVASFLFIAVAIIFGFLAIIRFLKRYFPQVSLGITVLVLLIVLVGSTIISLITNLSFYCIPTASATFLTAAGFWLWLGAKRVYDPGTNRYKAWTRADCDQDKKQIVYFSYPRIALGSFCIGLTLGCRPPFILSALLLIPLYAELIKFNHQKNRTRSSAALHDLWGTLAALLPALAGMAPALISNKIKFGSFLNFGSIYQMTVEDLTTYKPALSSVVQGVLVNFWAPLQITRNHVFPFINSYRPHFVPWMYSDSIIAGIFVFAPLSYLALGFLLPPVRRKLKQSGTLGISLISLILCPAICALETYMGGVDWRYMNDFSWILTLSAIPVFVIIFQWGLEKARSTRKNWAALTLLWILILLVLVEILIFGLSIFDPARSHAVITVTPQVYYLFASIFQL</sequence>
<feature type="transmembrane region" description="Helical" evidence="2">
    <location>
        <begin position="468"/>
        <end position="490"/>
    </location>
</feature>
<evidence type="ECO:0000256" key="1">
    <source>
        <dbReference type="SAM" id="MobiDB-lite"/>
    </source>
</evidence>
<feature type="transmembrane region" description="Helical" evidence="2">
    <location>
        <begin position="759"/>
        <end position="779"/>
    </location>
</feature>
<feature type="transmembrane region" description="Helical" evidence="2">
    <location>
        <begin position="48"/>
        <end position="69"/>
    </location>
</feature>
<protein>
    <recommendedName>
        <fullName evidence="5">Glycosyltransferase</fullName>
    </recommendedName>
</protein>
<evidence type="ECO:0000313" key="4">
    <source>
        <dbReference type="Proteomes" id="UP000005777"/>
    </source>
</evidence>
<proteinExistence type="predicted"/>
<reference evidence="3 4" key="1">
    <citation type="submission" date="2012-01" db="EMBL/GenBank/DDBJ databases">
        <title>The Genome Sequence of Scardovia inopinata F0304.</title>
        <authorList>
            <consortium name="The Broad Institute Genome Sequencing Platform"/>
            <person name="Earl A."/>
            <person name="Ward D."/>
            <person name="Feldgarden M."/>
            <person name="Gevers D."/>
            <person name="Izard J."/>
            <person name="Baranova O.V."/>
            <person name="Blanton J.M."/>
            <person name="Tanner A.C."/>
            <person name="Dewhirst F.E."/>
            <person name="Young S.K."/>
            <person name="Zeng Q."/>
            <person name="Gargeya S."/>
            <person name="Fitzgerald M."/>
            <person name="Haas B."/>
            <person name="Abouelleil A."/>
            <person name="Alvarado L."/>
            <person name="Arachchi H.M."/>
            <person name="Berlin A."/>
            <person name="Chapman S.B."/>
            <person name="Gearin G."/>
            <person name="Goldberg J."/>
            <person name="Griggs A."/>
            <person name="Gujja S."/>
            <person name="Hansen M."/>
            <person name="Heiman D."/>
            <person name="Howarth C."/>
            <person name="Larimer J."/>
            <person name="Lui A."/>
            <person name="MacDonald P.J."/>
            <person name="McCowen C."/>
            <person name="Montmayeur A."/>
            <person name="Murphy C."/>
            <person name="Neiman D."/>
            <person name="Pearson M."/>
            <person name="Priest M."/>
            <person name="Roberts A."/>
            <person name="Saif S."/>
            <person name="Shea T."/>
            <person name="Sisk P."/>
            <person name="Stolte C."/>
            <person name="Sykes S."/>
            <person name="Wortman J."/>
            <person name="Nusbaum C."/>
            <person name="Birren B."/>
        </authorList>
    </citation>
    <scope>NUCLEOTIDE SEQUENCE [LARGE SCALE GENOMIC DNA]</scope>
    <source>
        <strain evidence="3 4">F0304</strain>
    </source>
</reference>
<evidence type="ECO:0008006" key="5">
    <source>
        <dbReference type="Google" id="ProtNLM"/>
    </source>
</evidence>
<gene>
    <name evidence="3" type="ORF">HMPREF9020_00576</name>
</gene>
<feature type="region of interest" description="Disordered" evidence="1">
    <location>
        <begin position="86"/>
        <end position="131"/>
    </location>
</feature>
<dbReference type="EMBL" id="ADCX01000003">
    <property type="protein sequence ID" value="EFG26946.2"/>
    <property type="molecule type" value="Genomic_DNA"/>
</dbReference>
<evidence type="ECO:0000313" key="3">
    <source>
        <dbReference type="EMBL" id="EFG26946.2"/>
    </source>
</evidence>
<name>W5IIW3_SCAIO</name>
<keyword evidence="2" id="KW-0812">Transmembrane</keyword>
<keyword evidence="2" id="KW-0472">Membrane</keyword>
<feature type="transmembrane region" description="Helical" evidence="2">
    <location>
        <begin position="271"/>
        <end position="291"/>
    </location>
</feature>
<dbReference type="eggNOG" id="COG1807">
    <property type="taxonomic scope" value="Bacteria"/>
</dbReference>
<feature type="compositionally biased region" description="Basic and acidic residues" evidence="1">
    <location>
        <begin position="106"/>
        <end position="122"/>
    </location>
</feature>
<feature type="compositionally biased region" description="Polar residues" evidence="1">
    <location>
        <begin position="86"/>
        <end position="105"/>
    </location>
</feature>
<feature type="transmembrane region" description="Helical" evidence="2">
    <location>
        <begin position="555"/>
        <end position="584"/>
    </location>
</feature>
<feature type="transmembrane region" description="Helical" evidence="2">
    <location>
        <begin position="605"/>
        <end position="624"/>
    </location>
</feature>
<organism evidence="3 4">
    <name type="scientific">Scardovia inopinata F0304</name>
    <dbReference type="NCBI Taxonomy" id="641146"/>
    <lineage>
        <taxon>Bacteria</taxon>
        <taxon>Bacillati</taxon>
        <taxon>Actinomycetota</taxon>
        <taxon>Actinomycetes</taxon>
        <taxon>Bifidobacteriales</taxon>
        <taxon>Bifidobacteriaceae</taxon>
        <taxon>Scardovia</taxon>
    </lineage>
</organism>
<keyword evidence="2" id="KW-1133">Transmembrane helix</keyword>
<feature type="transmembrane region" description="Helical" evidence="2">
    <location>
        <begin position="791"/>
        <end position="814"/>
    </location>
</feature>
<feature type="transmembrane region" description="Helical" evidence="2">
    <location>
        <begin position="727"/>
        <end position="747"/>
    </location>
</feature>
<feature type="transmembrane region" description="Helical" evidence="2">
    <location>
        <begin position="696"/>
        <end position="715"/>
    </location>
</feature>
<feature type="transmembrane region" description="Helical" evidence="2">
    <location>
        <begin position="312"/>
        <end position="335"/>
    </location>
</feature>
<keyword evidence="4" id="KW-1185">Reference proteome</keyword>
<accession>W5IIW3</accession>